<evidence type="ECO:0000313" key="1">
    <source>
        <dbReference type="EMBL" id="KAK6619611.1"/>
    </source>
</evidence>
<comment type="caution">
    <text evidence="1">The sequence shown here is derived from an EMBL/GenBank/DDBJ whole genome shotgun (WGS) entry which is preliminary data.</text>
</comment>
<proteinExistence type="predicted"/>
<protein>
    <submittedName>
        <fullName evidence="1">Uncharacterized protein</fullName>
    </submittedName>
</protein>
<reference evidence="1 2" key="1">
    <citation type="submission" date="2023-10" db="EMBL/GenBank/DDBJ databases">
        <title>Genomes of two closely related lineages of the louse Polyplax serrata with different host specificities.</title>
        <authorList>
            <person name="Martinu J."/>
            <person name="Tarabai H."/>
            <person name="Stefka J."/>
            <person name="Hypsa V."/>
        </authorList>
    </citation>
    <scope>NUCLEOTIDE SEQUENCE [LARGE SCALE GENOMIC DNA]</scope>
    <source>
        <strain evidence="1">HR10_N</strain>
    </source>
</reference>
<gene>
    <name evidence="1" type="ORF">RUM43_012368</name>
</gene>
<organism evidence="1 2">
    <name type="scientific">Polyplax serrata</name>
    <name type="common">Common mouse louse</name>
    <dbReference type="NCBI Taxonomy" id="468196"/>
    <lineage>
        <taxon>Eukaryota</taxon>
        <taxon>Metazoa</taxon>
        <taxon>Ecdysozoa</taxon>
        <taxon>Arthropoda</taxon>
        <taxon>Hexapoda</taxon>
        <taxon>Insecta</taxon>
        <taxon>Pterygota</taxon>
        <taxon>Neoptera</taxon>
        <taxon>Paraneoptera</taxon>
        <taxon>Psocodea</taxon>
        <taxon>Troctomorpha</taxon>
        <taxon>Phthiraptera</taxon>
        <taxon>Anoplura</taxon>
        <taxon>Polyplacidae</taxon>
        <taxon>Polyplax</taxon>
    </lineage>
</organism>
<evidence type="ECO:0000313" key="2">
    <source>
        <dbReference type="Proteomes" id="UP001372834"/>
    </source>
</evidence>
<accession>A0AAN8NS54</accession>
<sequence length="91" mass="10162">MRLKEREGINQKNSKHQEVESYRVTFHRFHTGSQKPVICQGTKAGRRLGTRRIAKSLGGNSVGVSGITVHAAINRINGFSGIELEWESDEN</sequence>
<dbReference type="AlphaFoldDB" id="A0AAN8NS54"/>
<dbReference type="Proteomes" id="UP001372834">
    <property type="component" value="Unassembled WGS sequence"/>
</dbReference>
<dbReference type="EMBL" id="JAWJWE010000040">
    <property type="protein sequence ID" value="KAK6619611.1"/>
    <property type="molecule type" value="Genomic_DNA"/>
</dbReference>
<name>A0AAN8NS54_POLSC</name>